<evidence type="ECO:0000256" key="7">
    <source>
        <dbReference type="ARBA" id="ARBA00022989"/>
    </source>
</evidence>
<dbReference type="InterPro" id="IPR008915">
    <property type="entry name" value="Peptidase_M50"/>
</dbReference>
<evidence type="ECO:0008006" key="14">
    <source>
        <dbReference type="Google" id="ProtNLM"/>
    </source>
</evidence>
<evidence type="ECO:0000256" key="2">
    <source>
        <dbReference type="ARBA" id="ARBA00004141"/>
    </source>
</evidence>
<dbReference type="GO" id="GO:0004222">
    <property type="term" value="F:metalloendopeptidase activity"/>
    <property type="evidence" value="ECO:0007669"/>
    <property type="project" value="InterPro"/>
</dbReference>
<evidence type="ECO:0000256" key="1">
    <source>
        <dbReference type="ARBA" id="ARBA00001947"/>
    </source>
</evidence>
<feature type="domain" description="Peptidase M50" evidence="11">
    <location>
        <begin position="2"/>
        <end position="55"/>
    </location>
</feature>
<gene>
    <name evidence="13" type="ORF">METZ01_LOCUS45907</name>
</gene>
<dbReference type="Gene3D" id="2.30.42.10">
    <property type="match status" value="1"/>
</dbReference>
<evidence type="ECO:0000256" key="9">
    <source>
        <dbReference type="ARBA" id="ARBA00023136"/>
    </source>
</evidence>
<dbReference type="CDD" id="cd06163">
    <property type="entry name" value="S2P-M50_PDZ_RseP-like"/>
    <property type="match status" value="1"/>
</dbReference>
<name>A0A381RVV4_9ZZZZ</name>
<evidence type="ECO:0000256" key="10">
    <source>
        <dbReference type="SAM" id="Phobius"/>
    </source>
</evidence>
<evidence type="ECO:0000256" key="3">
    <source>
        <dbReference type="ARBA" id="ARBA00022670"/>
    </source>
</evidence>
<feature type="transmembrane region" description="Helical" evidence="10">
    <location>
        <begin position="126"/>
        <end position="149"/>
    </location>
</feature>
<keyword evidence="4 10" id="KW-0812">Transmembrane</keyword>
<evidence type="ECO:0000256" key="8">
    <source>
        <dbReference type="ARBA" id="ARBA00023049"/>
    </source>
</evidence>
<dbReference type="NCBIfam" id="TIGR00054">
    <property type="entry name" value="RIP metalloprotease RseP"/>
    <property type="match status" value="1"/>
</dbReference>
<accession>A0A381RVV4</accession>
<evidence type="ECO:0000256" key="5">
    <source>
        <dbReference type="ARBA" id="ARBA00022801"/>
    </source>
</evidence>
<comment type="cofactor">
    <cofactor evidence="1">
        <name>Zn(2+)</name>
        <dbReference type="ChEBI" id="CHEBI:29105"/>
    </cofactor>
</comment>
<feature type="transmembrane region" description="Helical" evidence="10">
    <location>
        <begin position="358"/>
        <end position="376"/>
    </location>
</feature>
<feature type="transmembrane region" description="Helical" evidence="10">
    <location>
        <begin position="308"/>
        <end position="330"/>
    </location>
</feature>
<dbReference type="Pfam" id="PF02163">
    <property type="entry name" value="Peptidase_M50"/>
    <property type="match status" value="2"/>
</dbReference>
<dbReference type="InterPro" id="IPR041489">
    <property type="entry name" value="PDZ_6"/>
</dbReference>
<sequence>MIFVLGVLIFVHELGHFLAARSIGVRVERFSLGYPPRFLSFTPTTEGLLFRLYFYKWNDARKLEWKPVIEKVVSTPRNKASDTEYCLALVPLGGYVKVAGYVDESLDVELTGAPDELNSKSRLQQIWFMSAGVLMNILLAIVFFTGITLHTGLAEVTDEPVVMDVTSGFPAKEAGIVSGDRILTVEGQPINKWTDLTTIVHASPDQEITVTWEHNQQKITAVLKTRTGPIPDGYGMKEVGLIGVTGGYEIRRAGLGESFVNGIGQTGYWFGMIVRSLTMIATGGASMKEIGGPILIAQLAGESARAGMIALLSFTAIISINLAFINILPIPGLDGGHILLVTLEAITRRQFPLKVRMVIQQAGMAMLLLLIIVVIYNDLSRIFTN</sequence>
<keyword evidence="7 10" id="KW-1133">Transmembrane helix</keyword>
<keyword evidence="3" id="KW-0645">Protease</keyword>
<dbReference type="PANTHER" id="PTHR42837">
    <property type="entry name" value="REGULATOR OF SIGMA-E PROTEASE RSEP"/>
    <property type="match status" value="1"/>
</dbReference>
<dbReference type="InterPro" id="IPR004387">
    <property type="entry name" value="Pept_M50_Zn"/>
</dbReference>
<proteinExistence type="predicted"/>
<dbReference type="EMBL" id="UINC01002114">
    <property type="protein sequence ID" value="SUZ93053.1"/>
    <property type="molecule type" value="Genomic_DNA"/>
</dbReference>
<dbReference type="AlphaFoldDB" id="A0A381RVV4"/>
<dbReference type="GO" id="GO:0016020">
    <property type="term" value="C:membrane"/>
    <property type="evidence" value="ECO:0007669"/>
    <property type="project" value="UniProtKB-SubCell"/>
</dbReference>
<dbReference type="PANTHER" id="PTHR42837:SF2">
    <property type="entry name" value="MEMBRANE METALLOPROTEASE ARASP2, CHLOROPLASTIC-RELATED"/>
    <property type="match status" value="1"/>
</dbReference>
<dbReference type="InterPro" id="IPR036034">
    <property type="entry name" value="PDZ_sf"/>
</dbReference>
<evidence type="ECO:0000259" key="11">
    <source>
        <dbReference type="Pfam" id="PF02163"/>
    </source>
</evidence>
<keyword evidence="9 10" id="KW-0472">Membrane</keyword>
<evidence type="ECO:0000259" key="12">
    <source>
        <dbReference type="Pfam" id="PF17820"/>
    </source>
</evidence>
<evidence type="ECO:0000256" key="4">
    <source>
        <dbReference type="ARBA" id="ARBA00022692"/>
    </source>
</evidence>
<evidence type="ECO:0000256" key="6">
    <source>
        <dbReference type="ARBA" id="ARBA00022833"/>
    </source>
</evidence>
<keyword evidence="8" id="KW-0482">Metalloprotease</keyword>
<feature type="domain" description="PDZ" evidence="12">
    <location>
        <begin position="161"/>
        <end position="212"/>
    </location>
</feature>
<evidence type="ECO:0000313" key="13">
    <source>
        <dbReference type="EMBL" id="SUZ93053.1"/>
    </source>
</evidence>
<dbReference type="GO" id="GO:0006508">
    <property type="term" value="P:proteolysis"/>
    <property type="evidence" value="ECO:0007669"/>
    <property type="project" value="UniProtKB-KW"/>
</dbReference>
<dbReference type="Pfam" id="PF17820">
    <property type="entry name" value="PDZ_6"/>
    <property type="match status" value="1"/>
</dbReference>
<organism evidence="13">
    <name type="scientific">marine metagenome</name>
    <dbReference type="NCBI Taxonomy" id="408172"/>
    <lineage>
        <taxon>unclassified sequences</taxon>
        <taxon>metagenomes</taxon>
        <taxon>ecological metagenomes</taxon>
    </lineage>
</organism>
<comment type="subcellular location">
    <subcellularLocation>
        <location evidence="2">Membrane</location>
        <topology evidence="2">Multi-pass membrane protein</topology>
    </subcellularLocation>
</comment>
<protein>
    <recommendedName>
        <fullName evidence="14">PDZ domain-containing protein</fullName>
    </recommendedName>
</protein>
<dbReference type="SUPFAM" id="SSF50156">
    <property type="entry name" value="PDZ domain-like"/>
    <property type="match status" value="1"/>
</dbReference>
<keyword evidence="6" id="KW-0862">Zinc</keyword>
<reference evidence="13" key="1">
    <citation type="submission" date="2018-05" db="EMBL/GenBank/DDBJ databases">
        <authorList>
            <person name="Lanie J.A."/>
            <person name="Ng W.-L."/>
            <person name="Kazmierczak K.M."/>
            <person name="Andrzejewski T.M."/>
            <person name="Davidsen T.M."/>
            <person name="Wayne K.J."/>
            <person name="Tettelin H."/>
            <person name="Glass J.I."/>
            <person name="Rusch D."/>
            <person name="Podicherti R."/>
            <person name="Tsui H.-C.T."/>
            <person name="Winkler M.E."/>
        </authorList>
    </citation>
    <scope>NUCLEOTIDE SEQUENCE</scope>
</reference>
<feature type="domain" description="Peptidase M50" evidence="11">
    <location>
        <begin position="79"/>
        <end position="370"/>
    </location>
</feature>
<keyword evidence="5" id="KW-0378">Hydrolase</keyword>